<organism evidence="2 3">
    <name type="scientific">Anditalea andensis</name>
    <dbReference type="NCBI Taxonomy" id="1048983"/>
    <lineage>
        <taxon>Bacteria</taxon>
        <taxon>Pseudomonadati</taxon>
        <taxon>Bacteroidota</taxon>
        <taxon>Cytophagia</taxon>
        <taxon>Cytophagales</taxon>
        <taxon>Cytophagaceae</taxon>
        <taxon>Anditalea</taxon>
    </lineage>
</organism>
<dbReference type="SUPFAM" id="SSF46785">
    <property type="entry name" value="Winged helix' DNA-binding domain"/>
    <property type="match status" value="1"/>
</dbReference>
<dbReference type="Gene3D" id="1.10.10.10">
    <property type="entry name" value="Winged helix-like DNA-binding domain superfamily/Winged helix DNA-binding domain"/>
    <property type="match status" value="1"/>
</dbReference>
<proteinExistence type="inferred from homology"/>
<dbReference type="Proteomes" id="UP000027821">
    <property type="component" value="Unassembled WGS sequence"/>
</dbReference>
<accession>A0A074KS29</accession>
<evidence type="ECO:0008006" key="4">
    <source>
        <dbReference type="Google" id="ProtNLM"/>
    </source>
</evidence>
<dbReference type="InterPro" id="IPR036390">
    <property type="entry name" value="WH_DNA-bd_sf"/>
</dbReference>
<dbReference type="AlphaFoldDB" id="A0A074KS29"/>
<dbReference type="InterPro" id="IPR000600">
    <property type="entry name" value="ROK"/>
</dbReference>
<protein>
    <recommendedName>
        <fullName evidence="4">ROK family transcriptional regulator</fullName>
    </recommendedName>
</protein>
<evidence type="ECO:0000313" key="3">
    <source>
        <dbReference type="Proteomes" id="UP000027821"/>
    </source>
</evidence>
<sequence>MNTFYPLSSENSSLKSAEKKKINNKIKIIKSIYTEGFKTAMDICNELGISLPTSTILINELLKDEVIEKKGQAKSSGGRKPDLYGLASNSIFILAINIGQNRTQMAIYNNSHERITDIHTVHLKFDGQEGHINTIYEVADTFIKESNINPDKLLGIGITMPGLIDSKKGINYTYINKNFSKSTLKATFQEKFNKQVVIENDAKAMTLAEYQFGSKAGTSQILGIYTDWGIGLGIVLEGKIYKGFSGFSGEFGHITMVENGHLCSCGKQGCLETVASGMAMVRLAKEAYQNGKPSIMNEEISKNPDDIDPDFIIQSALSGDQHAIGILTEIGSQLGKGIAILIQLFNPEIIIIGGKIAEAGQYILTPIYQSLNTSSLPQLRNQTTIELSQLGKDARMLGAISIYMNEAFDALLDSPA</sequence>
<dbReference type="STRING" id="1048983.EL17_23345"/>
<dbReference type="EMBL" id="JMIH01000041">
    <property type="protein sequence ID" value="KEO71694.1"/>
    <property type="molecule type" value="Genomic_DNA"/>
</dbReference>
<dbReference type="RefSeq" id="WP_035079749.1">
    <property type="nucleotide sequence ID" value="NZ_JMIH01000041.1"/>
</dbReference>
<dbReference type="SUPFAM" id="SSF53067">
    <property type="entry name" value="Actin-like ATPase domain"/>
    <property type="match status" value="1"/>
</dbReference>
<dbReference type="InterPro" id="IPR036388">
    <property type="entry name" value="WH-like_DNA-bd_sf"/>
</dbReference>
<dbReference type="Pfam" id="PF00480">
    <property type="entry name" value="ROK"/>
    <property type="match status" value="1"/>
</dbReference>
<comment type="caution">
    <text evidence="2">The sequence shown here is derived from an EMBL/GenBank/DDBJ whole genome shotgun (WGS) entry which is preliminary data.</text>
</comment>
<dbReference type="eggNOG" id="COG1940">
    <property type="taxonomic scope" value="Bacteria"/>
</dbReference>
<gene>
    <name evidence="2" type="ORF">EL17_23345</name>
</gene>
<evidence type="ECO:0000313" key="2">
    <source>
        <dbReference type="EMBL" id="KEO71694.1"/>
    </source>
</evidence>
<reference evidence="2 3" key="1">
    <citation type="submission" date="2014-04" db="EMBL/GenBank/DDBJ databases">
        <title>Characterization and application of a salt tolerant electro-active bacterium.</title>
        <authorList>
            <person name="Yang L."/>
            <person name="Wei S."/>
            <person name="Tay Q.X.M."/>
        </authorList>
    </citation>
    <scope>NUCLEOTIDE SEQUENCE [LARGE SCALE GENOMIC DNA]</scope>
    <source>
        <strain evidence="2 3">LY1</strain>
    </source>
</reference>
<dbReference type="PANTHER" id="PTHR18964:SF149">
    <property type="entry name" value="BIFUNCTIONAL UDP-N-ACETYLGLUCOSAMINE 2-EPIMERASE_N-ACETYLMANNOSAMINE KINASE"/>
    <property type="match status" value="1"/>
</dbReference>
<dbReference type="OrthoDB" id="9810372at2"/>
<name>A0A074KS29_9BACT</name>
<dbReference type="PANTHER" id="PTHR18964">
    <property type="entry name" value="ROK (REPRESSOR, ORF, KINASE) FAMILY"/>
    <property type="match status" value="1"/>
</dbReference>
<comment type="similarity">
    <text evidence="1">Belongs to the ROK (NagC/XylR) family.</text>
</comment>
<dbReference type="Gene3D" id="3.30.420.40">
    <property type="match status" value="2"/>
</dbReference>
<dbReference type="InterPro" id="IPR043129">
    <property type="entry name" value="ATPase_NBD"/>
</dbReference>
<evidence type="ECO:0000256" key="1">
    <source>
        <dbReference type="ARBA" id="ARBA00006479"/>
    </source>
</evidence>
<keyword evidence="3" id="KW-1185">Reference proteome</keyword>